<name>A0A395H7J9_9EURO</name>
<dbReference type="GeneID" id="37226161"/>
<evidence type="ECO:0000313" key="1">
    <source>
        <dbReference type="EMBL" id="RAL03135.1"/>
    </source>
</evidence>
<keyword evidence="2" id="KW-1185">Reference proteome</keyword>
<dbReference type="EMBL" id="KZ824428">
    <property type="protein sequence ID" value="RAL03135.1"/>
    <property type="molecule type" value="Genomic_DNA"/>
</dbReference>
<reference evidence="1 2" key="1">
    <citation type="submission" date="2018-02" db="EMBL/GenBank/DDBJ databases">
        <title>The genomes of Aspergillus section Nigri reveals drivers in fungal speciation.</title>
        <authorList>
            <consortium name="DOE Joint Genome Institute"/>
            <person name="Vesth T.C."/>
            <person name="Nybo J."/>
            <person name="Theobald S."/>
            <person name="Brandl J."/>
            <person name="Frisvad J.C."/>
            <person name="Nielsen K.F."/>
            <person name="Lyhne E.K."/>
            <person name="Kogle M.E."/>
            <person name="Kuo A."/>
            <person name="Riley R."/>
            <person name="Clum A."/>
            <person name="Nolan M."/>
            <person name="Lipzen A."/>
            <person name="Salamov A."/>
            <person name="Henrissat B."/>
            <person name="Wiebenga A."/>
            <person name="De vries R.P."/>
            <person name="Grigoriev I.V."/>
            <person name="Mortensen U.H."/>
            <person name="Andersen M.R."/>
            <person name="Baker S.E."/>
        </authorList>
    </citation>
    <scope>NUCLEOTIDE SEQUENCE [LARGE SCALE GENOMIC DNA]</scope>
    <source>
        <strain evidence="1 2">CBS 121593</strain>
    </source>
</reference>
<sequence>MPRTISLSIFDNGAKPAHWAIFIPTGDQGLRGKIIHRNYDFLSETRIYHILPLAQVSEQYVRDTVGNGRESIDTIARDRMESVAVVVPAPGRSLNPFDPTALNCQSWIFHYVQRLSVEGLVSSDASLVLQSAPRVLRK</sequence>
<accession>A0A395H7J9</accession>
<dbReference type="AlphaFoldDB" id="A0A395H7J9"/>
<dbReference type="VEuPathDB" id="FungiDB:BO80DRAFT_442820"/>
<dbReference type="RefSeq" id="XP_025577462.1">
    <property type="nucleotide sequence ID" value="XM_025721296.1"/>
</dbReference>
<dbReference type="STRING" id="1448316.A0A395H7J9"/>
<organism evidence="1 2">
    <name type="scientific">Aspergillus ibericus CBS 121593</name>
    <dbReference type="NCBI Taxonomy" id="1448316"/>
    <lineage>
        <taxon>Eukaryota</taxon>
        <taxon>Fungi</taxon>
        <taxon>Dikarya</taxon>
        <taxon>Ascomycota</taxon>
        <taxon>Pezizomycotina</taxon>
        <taxon>Eurotiomycetes</taxon>
        <taxon>Eurotiomycetidae</taxon>
        <taxon>Eurotiales</taxon>
        <taxon>Aspergillaceae</taxon>
        <taxon>Aspergillus</taxon>
        <taxon>Aspergillus subgen. Circumdati</taxon>
    </lineage>
</organism>
<dbReference type="InterPro" id="IPR046670">
    <property type="entry name" value="DUF6540"/>
</dbReference>
<dbReference type="Proteomes" id="UP000249402">
    <property type="component" value="Unassembled WGS sequence"/>
</dbReference>
<gene>
    <name evidence="1" type="ORF">BO80DRAFT_442820</name>
</gene>
<evidence type="ECO:0000313" key="2">
    <source>
        <dbReference type="Proteomes" id="UP000249402"/>
    </source>
</evidence>
<proteinExistence type="predicted"/>
<dbReference type="Pfam" id="PF20174">
    <property type="entry name" value="DUF6540"/>
    <property type="match status" value="1"/>
</dbReference>
<protein>
    <submittedName>
        <fullName evidence="1">Uncharacterized protein</fullName>
    </submittedName>
</protein>
<dbReference type="OrthoDB" id="2999773at2759"/>